<dbReference type="Proteomes" id="UP000241647">
    <property type="component" value="Unassembled WGS sequence"/>
</dbReference>
<dbReference type="Pfam" id="PF19457">
    <property type="entry name" value="DUF5994"/>
    <property type="match status" value="1"/>
</dbReference>
<dbReference type="AlphaFoldDB" id="A0A2T2YQ51"/>
<proteinExistence type="predicted"/>
<evidence type="ECO:0000256" key="1">
    <source>
        <dbReference type="SAM" id="MobiDB-lite"/>
    </source>
</evidence>
<feature type="compositionally biased region" description="Basic and acidic residues" evidence="1">
    <location>
        <begin position="147"/>
        <end position="160"/>
    </location>
</feature>
<name>A0A2T2YQ51_9NOCA</name>
<dbReference type="EMBL" id="PYHS01000034">
    <property type="protein sequence ID" value="PSR57652.1"/>
    <property type="molecule type" value="Genomic_DNA"/>
</dbReference>
<protein>
    <submittedName>
        <fullName evidence="2">Uncharacterized protein</fullName>
    </submittedName>
</protein>
<accession>A0A2T2YQ51</accession>
<feature type="region of interest" description="Disordered" evidence="1">
    <location>
        <begin position="147"/>
        <end position="167"/>
    </location>
</feature>
<dbReference type="InterPro" id="IPR046036">
    <property type="entry name" value="DUF5994"/>
</dbReference>
<sequence length="167" mass="18177">MMLQSTSTQPPRRPPLRLRYTIDADESRGLDGAWWPYGDDLVAELPALLATFEPGFGAIYRMVYCLGEWSNAPKAFNTAEHRVRLDGYRHRTAHTIGLLGSGGRAIALLIVPPRTNGELARAAMSAAADPTCTATVADLVAMTARSGDAETDVREQRWESEGGAGRY</sequence>
<dbReference type="RefSeq" id="WP_063023519.1">
    <property type="nucleotide sequence ID" value="NZ_PYHS01000034.1"/>
</dbReference>
<organism evidence="2 3">
    <name type="scientific">Nocardia nova</name>
    <dbReference type="NCBI Taxonomy" id="37330"/>
    <lineage>
        <taxon>Bacteria</taxon>
        <taxon>Bacillati</taxon>
        <taxon>Actinomycetota</taxon>
        <taxon>Actinomycetes</taxon>
        <taxon>Mycobacteriales</taxon>
        <taxon>Nocardiaceae</taxon>
        <taxon>Nocardia</taxon>
    </lineage>
</organism>
<comment type="caution">
    <text evidence="2">The sequence shown here is derived from an EMBL/GenBank/DDBJ whole genome shotgun (WGS) entry which is preliminary data.</text>
</comment>
<evidence type="ECO:0000313" key="2">
    <source>
        <dbReference type="EMBL" id="PSR57652.1"/>
    </source>
</evidence>
<reference evidence="2 3" key="1">
    <citation type="submission" date="2018-02" db="EMBL/GenBank/DDBJ databases">
        <title>8 Nocardia nova and 1 Nocardia cyriacigeorgica strain used for evolution to TMP-SMX.</title>
        <authorList>
            <person name="Mehta H."/>
            <person name="Weng J."/>
            <person name="Shamoo Y."/>
        </authorList>
    </citation>
    <scope>NUCLEOTIDE SEQUENCE [LARGE SCALE GENOMIC DNA]</scope>
    <source>
        <strain evidence="2 3">ATCC 33727</strain>
    </source>
</reference>
<gene>
    <name evidence="2" type="ORF">C8259_33725</name>
</gene>
<evidence type="ECO:0000313" key="3">
    <source>
        <dbReference type="Proteomes" id="UP000241647"/>
    </source>
</evidence>